<sequence>MTHQKKTKMSSSNRQVNGDVAHNSAVIEHLLAYPIVESGISTVKSNAYGQRLLEVTEKVYQTFGAPFLGYLQGPYQYVSPYVQKADDLGDKTLSRLDEKFPIVKKPTDELVHDAQSIIQFPIGLAQSGKEHVLSTYNTELEKVGGQGLTAYYKAALTTALTLGTETYATAASFLNTQKENAKQQTANGTANN</sequence>
<comment type="caution">
    <text evidence="1">The sequence shown here is derived from an EMBL/GenBank/DDBJ whole genome shotgun (WGS) entry which is preliminary data.</text>
</comment>
<dbReference type="AlphaFoldDB" id="A0A8S8ZSI2"/>
<dbReference type="Proteomes" id="UP000433876">
    <property type="component" value="Unassembled WGS sequence"/>
</dbReference>
<accession>A0A8S8ZSI2</accession>
<protein>
    <recommendedName>
        <fullName evidence="3">CAP20 protein</fullName>
    </recommendedName>
</protein>
<evidence type="ECO:0008006" key="3">
    <source>
        <dbReference type="Google" id="ProtNLM"/>
    </source>
</evidence>
<dbReference type="VEuPathDB" id="FungiDB:SMAC_08248"/>
<gene>
    <name evidence="1" type="ORF">SMACR_08248</name>
</gene>
<name>A0A8S8ZSI2_SORMA</name>
<reference evidence="1 2" key="1">
    <citation type="submission" date="2017-07" db="EMBL/GenBank/DDBJ databases">
        <title>Genome sequence of the Sordaria macrospora wild type strain R19027.</title>
        <authorList>
            <person name="Nowrousian M."/>
            <person name="Teichert I."/>
            <person name="Kueck U."/>
        </authorList>
    </citation>
    <scope>NUCLEOTIDE SEQUENCE [LARGE SCALE GENOMIC DNA]</scope>
    <source>
        <strain evidence="1 2">R19027</strain>
        <tissue evidence="1">Mycelium</tissue>
    </source>
</reference>
<dbReference type="OMA" id="YSYVAPY"/>
<organism evidence="1 2">
    <name type="scientific">Sordaria macrospora</name>
    <dbReference type="NCBI Taxonomy" id="5147"/>
    <lineage>
        <taxon>Eukaryota</taxon>
        <taxon>Fungi</taxon>
        <taxon>Dikarya</taxon>
        <taxon>Ascomycota</taxon>
        <taxon>Pezizomycotina</taxon>
        <taxon>Sordariomycetes</taxon>
        <taxon>Sordariomycetidae</taxon>
        <taxon>Sordariales</taxon>
        <taxon>Sordariaceae</taxon>
        <taxon>Sordaria</taxon>
    </lineage>
</organism>
<proteinExistence type="predicted"/>
<evidence type="ECO:0000313" key="1">
    <source>
        <dbReference type="EMBL" id="KAA8631232.1"/>
    </source>
</evidence>
<dbReference type="EMBL" id="NMPR01000082">
    <property type="protein sequence ID" value="KAA8631232.1"/>
    <property type="molecule type" value="Genomic_DNA"/>
</dbReference>
<evidence type="ECO:0000313" key="2">
    <source>
        <dbReference type="Proteomes" id="UP000433876"/>
    </source>
</evidence>